<dbReference type="OrthoDB" id="372084at2157"/>
<dbReference type="Gene3D" id="3.20.20.140">
    <property type="entry name" value="Metal-dependent hydrolases"/>
    <property type="match status" value="1"/>
</dbReference>
<dbReference type="InterPro" id="IPR032466">
    <property type="entry name" value="Metal_Hydrolase"/>
</dbReference>
<dbReference type="Gene3D" id="2.30.40.10">
    <property type="entry name" value="Urease, subunit C, domain 1"/>
    <property type="match status" value="1"/>
</dbReference>
<keyword evidence="3 4" id="KW-0862">Zinc</keyword>
<feature type="binding site" evidence="4">
    <location>
        <position position="296"/>
    </location>
    <ligand>
        <name>substrate</name>
    </ligand>
</feature>
<dbReference type="HAMAP" id="MF_01281">
    <property type="entry name" value="MTA_SAH_deamin"/>
    <property type="match status" value="1"/>
</dbReference>
<accession>A0A075LVK0</accession>
<dbReference type="EMBL" id="CP006019">
    <property type="protein sequence ID" value="AIF68498.1"/>
    <property type="molecule type" value="Genomic_DNA"/>
</dbReference>
<dbReference type="NCBIfam" id="NF006252">
    <property type="entry name" value="PRK08393.1"/>
    <property type="match status" value="1"/>
</dbReference>
<sequence length="426" mass="47311">MSILIKNGRVIYGESLEIMDADVYVEGNKIVKVGKGLKESADVVIDAKGKVISPGFINTHTHLAMTLFRGLADDLPLMEWLQNHIWPLERKLTPKDIYWGSLLGALEMIKSGTTTFVDMYFHMDEVANAVNEAGLRAYLTYGVVDLSSEEKAESEIKEALRTLKFIQKLNSDRIEFIFGPHAPYTCSPGFLRRIRELADEHGKMVTIHVSETKTEVEQIKEQYGKSPVELLDEIGFLRDDVIIAHGVWLSEKDISILKKRGVTVAHNPASNMKLASGVMPLRELLEAGVNVSLATDGDASNNNLDMLEEMKLAALLHKVHTLDPTIANAYTVFKMATQNGAKALKLNTGVIKEGALADLVIIDFNKPHLRPIHNIISHLVYSANGSDVETTIVNGKILMLDREVLSFDEEKVLDKAQKVAEDLLSR</sequence>
<dbReference type="SUPFAM" id="SSF51556">
    <property type="entry name" value="Metallo-dependent hydrolases"/>
    <property type="match status" value="1"/>
</dbReference>
<dbReference type="AlphaFoldDB" id="A0A075LVK0"/>
<dbReference type="GO" id="GO:0090614">
    <property type="term" value="F:5'-methylthioadenosine deaminase activity"/>
    <property type="evidence" value="ECO:0007669"/>
    <property type="project" value="UniProtKB-UniRule"/>
</dbReference>
<feature type="binding site" evidence="4">
    <location>
        <position position="60"/>
    </location>
    <ligand>
        <name>Zn(2+)</name>
        <dbReference type="ChEBI" id="CHEBI:29105"/>
    </ligand>
</feature>
<dbReference type="GO" id="GO:0050270">
    <property type="term" value="F:S-adenosylhomocysteine deaminase activity"/>
    <property type="evidence" value="ECO:0007669"/>
    <property type="project" value="UniProtKB-UniRule"/>
</dbReference>
<evidence type="ECO:0000313" key="7">
    <source>
        <dbReference type="Proteomes" id="UP000027981"/>
    </source>
</evidence>
<comment type="function">
    <text evidence="4">Catalyzes the deamination of 5-methylthioadenosine and S-adenosyl-L-homocysteine into 5-methylthioinosine and S-inosyl-L-homocysteine, respectively. Is also able to deaminate adenosine.</text>
</comment>
<dbReference type="Pfam" id="PF01979">
    <property type="entry name" value="Amidohydro_1"/>
    <property type="match status" value="1"/>
</dbReference>
<feature type="binding site" evidence="4">
    <location>
        <position position="296"/>
    </location>
    <ligand>
        <name>Zn(2+)</name>
        <dbReference type="ChEBI" id="CHEBI:29105"/>
    </ligand>
</feature>
<dbReference type="InterPro" id="IPR011059">
    <property type="entry name" value="Metal-dep_hydrolase_composite"/>
</dbReference>
<dbReference type="InterPro" id="IPR023512">
    <property type="entry name" value="Deaminase_MtaD/DadD"/>
</dbReference>
<evidence type="ECO:0000259" key="5">
    <source>
        <dbReference type="Pfam" id="PF01979"/>
    </source>
</evidence>
<dbReference type="RefSeq" id="WP_048163959.1">
    <property type="nucleotide sequence ID" value="NZ_CP006019.1"/>
</dbReference>
<dbReference type="EC" id="3.5.4.31" evidence="4"/>
<feature type="domain" description="Amidohydrolase-related" evidence="5">
    <location>
        <begin position="51"/>
        <end position="398"/>
    </location>
</feature>
<dbReference type="EC" id="3.5.4.28" evidence="4"/>
<dbReference type="PANTHER" id="PTHR43794">
    <property type="entry name" value="AMINOHYDROLASE SSNA-RELATED"/>
    <property type="match status" value="1"/>
</dbReference>
<dbReference type="InterPro" id="IPR050287">
    <property type="entry name" value="MTA/SAH_deaminase"/>
</dbReference>
<dbReference type="CDD" id="cd01298">
    <property type="entry name" value="ATZ_TRZ_like"/>
    <property type="match status" value="1"/>
</dbReference>
<dbReference type="NCBIfam" id="NF004701">
    <property type="entry name" value="PRK06038.1"/>
    <property type="match status" value="1"/>
</dbReference>
<feature type="binding site" evidence="4">
    <location>
        <position position="62"/>
    </location>
    <ligand>
        <name>Zn(2+)</name>
        <dbReference type="ChEBI" id="CHEBI:29105"/>
    </ligand>
</feature>
<gene>
    <name evidence="4" type="primary">mtaD</name>
    <name evidence="6" type="ORF">PAP_00255</name>
</gene>
<feature type="binding site" evidence="4">
    <location>
        <position position="211"/>
    </location>
    <ligand>
        <name>substrate</name>
    </ligand>
</feature>
<proteinExistence type="inferred from homology"/>
<dbReference type="FunFam" id="3.20.20.140:FF:000014">
    <property type="entry name" value="5-methylthioadenosine/S-adenosylhomocysteine deaminase"/>
    <property type="match status" value="1"/>
</dbReference>
<comment type="caution">
    <text evidence="4">Lacks conserved residue(s) required for the propagation of feature annotation.</text>
</comment>
<comment type="catalytic activity">
    <reaction evidence="4">
        <text>S-adenosyl-L-homocysteine + H2O + H(+) = S-inosyl-L-homocysteine + NH4(+)</text>
        <dbReference type="Rhea" id="RHEA:20716"/>
        <dbReference type="ChEBI" id="CHEBI:15377"/>
        <dbReference type="ChEBI" id="CHEBI:15378"/>
        <dbReference type="ChEBI" id="CHEBI:28938"/>
        <dbReference type="ChEBI" id="CHEBI:57856"/>
        <dbReference type="ChEBI" id="CHEBI:57985"/>
        <dbReference type="EC" id="3.5.4.28"/>
    </reaction>
</comment>
<feature type="binding site" evidence="4">
    <location>
        <position position="208"/>
    </location>
    <ligand>
        <name>Zn(2+)</name>
        <dbReference type="ChEBI" id="CHEBI:29105"/>
    </ligand>
</feature>
<reference evidence="6 7" key="2">
    <citation type="journal article" date="2015" name="Genome Announc.">
        <title>Complete Genome Sequence of Hyperthermophilic Piezophilic Archaeon Palaeococcus pacificus DY20341T, Isolated from Deep-Sea Hydrothermal Sediments.</title>
        <authorList>
            <person name="Zeng X."/>
            <person name="Jebbar M."/>
            <person name="Shao Z."/>
        </authorList>
    </citation>
    <scope>NUCLEOTIDE SEQUENCE [LARGE SCALE GENOMIC DNA]</scope>
    <source>
        <strain evidence="6 7">DY20341</strain>
    </source>
</reference>
<keyword evidence="1 4" id="KW-0479">Metal-binding</keyword>
<dbReference type="eggNOG" id="arCOG00695">
    <property type="taxonomic scope" value="Archaea"/>
</dbReference>
<dbReference type="KEGG" id="ppac:PAP_00255"/>
<evidence type="ECO:0000256" key="2">
    <source>
        <dbReference type="ARBA" id="ARBA00022801"/>
    </source>
</evidence>
<reference evidence="7" key="1">
    <citation type="submission" date="2013-06" db="EMBL/GenBank/DDBJ databases">
        <title>Complete Genome Sequence of Hyperthermophilic Palaeococcus pacificus DY20341T, Isolated from a Deep-Sea Hydrothermal Sediments.</title>
        <authorList>
            <person name="Zeng X."/>
            <person name="Shao Z."/>
        </authorList>
    </citation>
    <scope>NUCLEOTIDE SEQUENCE [LARGE SCALE GENOMIC DNA]</scope>
    <source>
        <strain evidence="7">DY20341</strain>
    </source>
</reference>
<evidence type="ECO:0000313" key="6">
    <source>
        <dbReference type="EMBL" id="AIF68498.1"/>
    </source>
</evidence>
<keyword evidence="2 4" id="KW-0378">Hydrolase</keyword>
<comment type="cofactor">
    <cofactor evidence="4">
        <name>Zn(2+)</name>
        <dbReference type="ChEBI" id="CHEBI:29105"/>
    </cofactor>
    <text evidence="4">Binds 1 zinc ion per subunit.</text>
</comment>
<dbReference type="PANTHER" id="PTHR43794:SF11">
    <property type="entry name" value="AMIDOHYDROLASE-RELATED DOMAIN-CONTAINING PROTEIN"/>
    <property type="match status" value="1"/>
</dbReference>
<dbReference type="InterPro" id="IPR006680">
    <property type="entry name" value="Amidohydro-rel"/>
</dbReference>
<keyword evidence="7" id="KW-1185">Reference proteome</keyword>
<protein>
    <recommendedName>
        <fullName evidence="4">5-methylthioadenosine/S-adenosylhomocysteine deaminase</fullName>
        <shortName evidence="4">MTA/SAH deaminase</shortName>
        <ecNumber evidence="4">3.5.4.28</ecNumber>
        <ecNumber evidence="4">3.5.4.31</ecNumber>
    </recommendedName>
</protein>
<comment type="catalytic activity">
    <reaction evidence="4">
        <text>S-methyl-5'-thioadenosine + H2O + H(+) = S-methyl-5'-thioinosine + NH4(+)</text>
        <dbReference type="Rhea" id="RHEA:25025"/>
        <dbReference type="ChEBI" id="CHEBI:15377"/>
        <dbReference type="ChEBI" id="CHEBI:15378"/>
        <dbReference type="ChEBI" id="CHEBI:17509"/>
        <dbReference type="ChEBI" id="CHEBI:28938"/>
        <dbReference type="ChEBI" id="CHEBI:48595"/>
        <dbReference type="EC" id="3.5.4.31"/>
    </reaction>
</comment>
<name>A0A075LVK0_9EURY</name>
<dbReference type="HOGENOM" id="CLU_012358_2_1_2"/>
<dbReference type="Proteomes" id="UP000027981">
    <property type="component" value="Chromosome"/>
</dbReference>
<dbReference type="GeneID" id="24841186"/>
<evidence type="ECO:0000256" key="1">
    <source>
        <dbReference type="ARBA" id="ARBA00022723"/>
    </source>
</evidence>
<evidence type="ECO:0000256" key="3">
    <source>
        <dbReference type="ARBA" id="ARBA00022833"/>
    </source>
</evidence>
<dbReference type="SUPFAM" id="SSF51338">
    <property type="entry name" value="Composite domain of metallo-dependent hydrolases"/>
    <property type="match status" value="1"/>
</dbReference>
<dbReference type="STRING" id="1343739.PAP_00255"/>
<feature type="binding site" evidence="4">
    <location>
        <position position="181"/>
    </location>
    <ligand>
        <name>substrate</name>
    </ligand>
</feature>
<organism evidence="6 7">
    <name type="scientific">Palaeococcus pacificus DY20341</name>
    <dbReference type="NCBI Taxonomy" id="1343739"/>
    <lineage>
        <taxon>Archaea</taxon>
        <taxon>Methanobacteriati</taxon>
        <taxon>Methanobacteriota</taxon>
        <taxon>Thermococci</taxon>
        <taxon>Thermococcales</taxon>
        <taxon>Thermococcaceae</taxon>
        <taxon>Palaeococcus</taxon>
    </lineage>
</organism>
<comment type="similarity">
    <text evidence="4">Belongs to the metallo-dependent hydrolases superfamily. MTA/SAH deaminase family.</text>
</comment>
<dbReference type="GO" id="GO:0046872">
    <property type="term" value="F:metal ion binding"/>
    <property type="evidence" value="ECO:0007669"/>
    <property type="project" value="UniProtKB-KW"/>
</dbReference>
<feature type="binding site" evidence="4">
    <location>
        <position position="89"/>
    </location>
    <ligand>
        <name>substrate</name>
    </ligand>
</feature>
<evidence type="ECO:0000256" key="4">
    <source>
        <dbReference type="HAMAP-Rule" id="MF_01281"/>
    </source>
</evidence>